<feature type="active site" description="Proton acceptor" evidence="9">
    <location>
        <position position="456"/>
    </location>
</feature>
<dbReference type="STRING" id="645517.A6F65_02337"/>
<evidence type="ECO:0000259" key="10">
    <source>
        <dbReference type="PROSITE" id="PS50042"/>
    </source>
</evidence>
<dbReference type="Proteomes" id="UP000092698">
    <property type="component" value="Chromosome"/>
</dbReference>
<dbReference type="PATRIC" id="fig|645517.4.peg.2322"/>
<dbReference type="PROSITE" id="PS51635">
    <property type="entry name" value="PNPLA"/>
    <property type="match status" value="1"/>
</dbReference>
<evidence type="ECO:0000256" key="2">
    <source>
        <dbReference type="ARBA" id="ARBA00006636"/>
    </source>
</evidence>
<name>A0A1C7DAV0_9SPHN</name>
<dbReference type="InterPro" id="IPR002641">
    <property type="entry name" value="PNPLA_dom"/>
</dbReference>
<dbReference type="GO" id="GO:0016020">
    <property type="term" value="C:membrane"/>
    <property type="evidence" value="ECO:0007669"/>
    <property type="project" value="UniProtKB-SubCell"/>
</dbReference>
<proteinExistence type="inferred from homology"/>
<keyword evidence="13" id="KW-1185">Reference proteome</keyword>
<evidence type="ECO:0000313" key="12">
    <source>
        <dbReference type="EMBL" id="ANU08620.1"/>
    </source>
</evidence>
<feature type="domain" description="PNPLA" evidence="11">
    <location>
        <begin position="308"/>
        <end position="469"/>
    </location>
</feature>
<dbReference type="PANTHER" id="PTHR14226">
    <property type="entry name" value="NEUROPATHY TARGET ESTERASE/SWISS CHEESE D.MELANOGASTER"/>
    <property type="match status" value="1"/>
</dbReference>
<sequence length="589" mass="62886">MSESSLKHFSLFEGVPHDALSALETAAQPRDLSGGDRLIERGNDATTLQFVLSGRLRVANAAGVTVAHIEAGEVVGELAFFADGKRTADVFAMRDTQVLEITREDFERISADHPALTHVMLRLVSQRLVAATARSGAVVKTVPRVIAVLPAGDSKMPDGLLDRLADAIRKAEPSGPGVATMASEGSAPGDYLGWLAEREHEGAYVLADASGAEEWGRAVCRNADALLMVATPHAASPQPSALETAAMDWIEPEDRTLLLLRDAASVEITGSRAWIDARAAKLHHHVALDRDEDFAKVGRFLTGNAVGLVLAGGGALGAAHLGVIKGLQEAGIPYDFIGGTSAGAAMGGAIAQGLSVAEVLDQMEAMFIEAKAMKRLTIPVHALLDHRTFDHELSTRYGSKDIADQPHLFFGISTNLSTNSLHIHRSGPLWECVRASGSLPTILPPFIDADGNILVDGGVLDNIPVRVIRQLKTGPNIIAALGDPTAEWRVDAEYSDVRGPGALLRDLLLRRKPEKKIPSIVETMSNSMVVASRMLVKEMDSPDDAVLEIPLIPGMGIMDWDQGRELAEMARLHVLQQAQGEGPLTRFVA</sequence>
<protein>
    <submittedName>
        <fullName evidence="12">NTE family protein RssA</fullName>
    </submittedName>
</protein>
<dbReference type="InterPro" id="IPR056556">
    <property type="entry name" value="NTE1_P-loop_dom"/>
</dbReference>
<keyword evidence="8" id="KW-0472">Membrane</keyword>
<dbReference type="InterPro" id="IPR016035">
    <property type="entry name" value="Acyl_Trfase/lysoPLipase"/>
</dbReference>
<dbReference type="InterPro" id="IPR014710">
    <property type="entry name" value="RmlC-like_jellyroll"/>
</dbReference>
<dbReference type="Pfam" id="PF01734">
    <property type="entry name" value="Patatin"/>
    <property type="match status" value="1"/>
</dbReference>
<keyword evidence="7 9" id="KW-0443">Lipid metabolism</keyword>
<dbReference type="Gene3D" id="3.40.1090.10">
    <property type="entry name" value="Cytosolic phospholipase A2 catalytic domain"/>
    <property type="match status" value="2"/>
</dbReference>
<feature type="short sequence motif" description="GXGXXG" evidence="9">
    <location>
        <begin position="312"/>
        <end position="317"/>
    </location>
</feature>
<feature type="short sequence motif" description="DGA/G" evidence="9">
    <location>
        <begin position="456"/>
        <end position="458"/>
    </location>
</feature>
<dbReference type="GO" id="GO:0016042">
    <property type="term" value="P:lipid catabolic process"/>
    <property type="evidence" value="ECO:0007669"/>
    <property type="project" value="UniProtKB-UniRule"/>
</dbReference>
<evidence type="ECO:0000256" key="7">
    <source>
        <dbReference type="ARBA" id="ARBA00023098"/>
    </source>
</evidence>
<dbReference type="SUPFAM" id="SSF52151">
    <property type="entry name" value="FabD/lysophospholipase-like"/>
    <property type="match status" value="1"/>
</dbReference>
<dbReference type="RefSeq" id="WP_067788958.1">
    <property type="nucleotide sequence ID" value="NZ_CP016545.1"/>
</dbReference>
<comment type="similarity">
    <text evidence="2">Belongs to the NTE family.</text>
</comment>
<dbReference type="Pfam" id="PF00027">
    <property type="entry name" value="cNMP_binding"/>
    <property type="match status" value="1"/>
</dbReference>
<keyword evidence="3" id="KW-0812">Transmembrane</keyword>
<dbReference type="PANTHER" id="PTHR14226:SF29">
    <property type="entry name" value="NEUROPATHY TARGET ESTERASE SWS"/>
    <property type="match status" value="1"/>
</dbReference>
<keyword evidence="4 9" id="KW-0378">Hydrolase</keyword>
<dbReference type="Gene3D" id="2.60.120.10">
    <property type="entry name" value="Jelly Rolls"/>
    <property type="match status" value="1"/>
</dbReference>
<keyword evidence="6" id="KW-1133">Transmembrane helix</keyword>
<evidence type="ECO:0000256" key="9">
    <source>
        <dbReference type="PROSITE-ProRule" id="PRU01161"/>
    </source>
</evidence>
<evidence type="ECO:0000256" key="6">
    <source>
        <dbReference type="ARBA" id="ARBA00022989"/>
    </source>
</evidence>
<dbReference type="InterPro" id="IPR018490">
    <property type="entry name" value="cNMP-bd_dom_sf"/>
</dbReference>
<dbReference type="PROSITE" id="PS50042">
    <property type="entry name" value="CNMP_BINDING_3"/>
    <property type="match status" value="1"/>
</dbReference>
<evidence type="ECO:0000256" key="1">
    <source>
        <dbReference type="ARBA" id="ARBA00004370"/>
    </source>
</evidence>
<comment type="subcellular location">
    <subcellularLocation>
        <location evidence="1">Membrane</location>
    </subcellularLocation>
</comment>
<keyword evidence="5 9" id="KW-0442">Lipid degradation</keyword>
<dbReference type="EMBL" id="CP016545">
    <property type="protein sequence ID" value="ANU08620.1"/>
    <property type="molecule type" value="Genomic_DNA"/>
</dbReference>
<dbReference type="CDD" id="cd00038">
    <property type="entry name" value="CAP_ED"/>
    <property type="match status" value="1"/>
</dbReference>
<organism evidence="12 13">
    <name type="scientific">Paraurantiacibacter namhicola</name>
    <dbReference type="NCBI Taxonomy" id="645517"/>
    <lineage>
        <taxon>Bacteria</taxon>
        <taxon>Pseudomonadati</taxon>
        <taxon>Pseudomonadota</taxon>
        <taxon>Alphaproteobacteria</taxon>
        <taxon>Sphingomonadales</taxon>
        <taxon>Erythrobacteraceae</taxon>
        <taxon>Paraurantiacibacter</taxon>
    </lineage>
</organism>
<evidence type="ECO:0000256" key="5">
    <source>
        <dbReference type="ARBA" id="ARBA00022963"/>
    </source>
</evidence>
<evidence type="ECO:0000256" key="3">
    <source>
        <dbReference type="ARBA" id="ARBA00022692"/>
    </source>
</evidence>
<dbReference type="GO" id="GO:0004622">
    <property type="term" value="F:phosphatidylcholine lysophospholipase activity"/>
    <property type="evidence" value="ECO:0007669"/>
    <property type="project" value="UniProtKB-ARBA"/>
</dbReference>
<dbReference type="InterPro" id="IPR050301">
    <property type="entry name" value="NTE"/>
</dbReference>
<feature type="active site" description="Nucleophile" evidence="9">
    <location>
        <position position="341"/>
    </location>
</feature>
<evidence type="ECO:0000256" key="8">
    <source>
        <dbReference type="ARBA" id="ARBA00023136"/>
    </source>
</evidence>
<evidence type="ECO:0000256" key="4">
    <source>
        <dbReference type="ARBA" id="ARBA00022801"/>
    </source>
</evidence>
<feature type="short sequence motif" description="GXSXG" evidence="9">
    <location>
        <begin position="339"/>
        <end position="343"/>
    </location>
</feature>
<accession>A0A1C7DAV0</accession>
<dbReference type="SMART" id="SM00100">
    <property type="entry name" value="cNMP"/>
    <property type="match status" value="1"/>
</dbReference>
<dbReference type="KEGG" id="anh:A6F65_02337"/>
<dbReference type="Pfam" id="PF24179">
    <property type="entry name" value="NTE_Ploop"/>
    <property type="match status" value="1"/>
</dbReference>
<dbReference type="SUPFAM" id="SSF51206">
    <property type="entry name" value="cAMP-binding domain-like"/>
    <property type="match status" value="1"/>
</dbReference>
<gene>
    <name evidence="12" type="primary">rssA</name>
    <name evidence="12" type="ORF">A6F65_02337</name>
</gene>
<dbReference type="InterPro" id="IPR000595">
    <property type="entry name" value="cNMP-bd_dom"/>
</dbReference>
<feature type="domain" description="Cyclic nucleotide-binding" evidence="10">
    <location>
        <begin position="11"/>
        <end position="109"/>
    </location>
</feature>
<dbReference type="AlphaFoldDB" id="A0A1C7DAV0"/>
<evidence type="ECO:0000259" key="11">
    <source>
        <dbReference type="PROSITE" id="PS51635"/>
    </source>
</evidence>
<evidence type="ECO:0000313" key="13">
    <source>
        <dbReference type="Proteomes" id="UP000092698"/>
    </source>
</evidence>
<reference evidence="12 13" key="1">
    <citation type="submission" date="2016-07" db="EMBL/GenBank/DDBJ databases">
        <title>Complete genome sequence of Altererythrobacter namhicola JCM 16345T, containing esterase-encoding genes.</title>
        <authorList>
            <person name="Cheng H."/>
            <person name="Wu Y.-H."/>
            <person name="Jian S.-L."/>
            <person name="Huo Y.-Y."/>
            <person name="Wang C.-S."/>
            <person name="Xu X.-W."/>
        </authorList>
    </citation>
    <scope>NUCLEOTIDE SEQUENCE [LARGE SCALE GENOMIC DNA]</scope>
    <source>
        <strain evidence="12 13">JCM 16345</strain>
    </source>
</reference>